<gene>
    <name evidence="1" type="ORF">NHP190012_11030</name>
</gene>
<reference evidence="1 2" key="1">
    <citation type="submission" date="2021-07" db="EMBL/GenBank/DDBJ databases">
        <title>Novel Helicobacter sp. Isolated from a cat.</title>
        <authorList>
            <person name="Rimbara E."/>
            <person name="Suzuki M."/>
        </authorList>
    </citation>
    <scope>NUCLEOTIDE SEQUENCE [LARGE SCALE GENOMIC DNA]</scope>
    <source>
        <strain evidence="2">NHP19-012</strain>
    </source>
</reference>
<dbReference type="RefSeq" id="WP_260321538.1">
    <property type="nucleotide sequence ID" value="NZ_AP024819.1"/>
</dbReference>
<name>A0ABM7SF89_9HELI</name>
<evidence type="ECO:0008006" key="3">
    <source>
        <dbReference type="Google" id="ProtNLM"/>
    </source>
</evidence>
<dbReference type="PRINTS" id="PR01776">
    <property type="entry name" value="HPOMPFAMILY"/>
</dbReference>
<evidence type="ECO:0000313" key="2">
    <source>
        <dbReference type="Proteomes" id="UP000826146"/>
    </source>
</evidence>
<organism evidence="1 2">
    <name type="scientific">Helicobacter gastrofelis</name>
    <dbReference type="NCBI Taxonomy" id="2849642"/>
    <lineage>
        <taxon>Bacteria</taxon>
        <taxon>Pseudomonadati</taxon>
        <taxon>Campylobacterota</taxon>
        <taxon>Epsilonproteobacteria</taxon>
        <taxon>Campylobacterales</taxon>
        <taxon>Helicobacteraceae</taxon>
        <taxon>Helicobacter</taxon>
    </lineage>
</organism>
<dbReference type="InterPro" id="IPR002718">
    <property type="entry name" value="OMP_Helicobacter"/>
</dbReference>
<sequence>MQQANTYVKKHPAQAQAAVALSNTMAKINNQQSTSQNGNMYGVDMQIGYKQFFGKSKRWGLRYYATFSYQHGTFNLNDASAVDNFTYGAGMDALYNFYESKDGTHTSGIFAR</sequence>
<dbReference type="Pfam" id="PF01856">
    <property type="entry name" value="HP_OMP"/>
    <property type="match status" value="1"/>
</dbReference>
<keyword evidence="2" id="KW-1185">Reference proteome</keyword>
<proteinExistence type="predicted"/>
<dbReference type="Proteomes" id="UP000826146">
    <property type="component" value="Chromosome"/>
</dbReference>
<evidence type="ECO:0000313" key="1">
    <source>
        <dbReference type="EMBL" id="BCZ19461.1"/>
    </source>
</evidence>
<accession>A0ABM7SF89</accession>
<dbReference type="EMBL" id="AP024819">
    <property type="protein sequence ID" value="BCZ19461.1"/>
    <property type="molecule type" value="Genomic_DNA"/>
</dbReference>
<protein>
    <recommendedName>
        <fullName evidence="3">Outer membrane protein</fullName>
    </recommendedName>
</protein>